<evidence type="ECO:0000259" key="3">
    <source>
        <dbReference type="Pfam" id="PF00578"/>
    </source>
</evidence>
<dbReference type="RefSeq" id="WP_321390299.1">
    <property type="nucleotide sequence ID" value="NZ_CP139487.1"/>
</dbReference>
<gene>
    <name evidence="4" type="ORF">SOO65_12410</name>
</gene>
<name>A0AAX4HJU2_9BACT</name>
<dbReference type="InterPro" id="IPR000866">
    <property type="entry name" value="AhpC/TSA"/>
</dbReference>
<dbReference type="AlphaFoldDB" id="A0AAX4HJU2"/>
<protein>
    <submittedName>
        <fullName evidence="4">TlpA disulfide reductase family protein</fullName>
    </submittedName>
</protein>
<dbReference type="SUPFAM" id="SSF52833">
    <property type="entry name" value="Thioredoxin-like"/>
    <property type="match status" value="1"/>
</dbReference>
<dbReference type="InterPro" id="IPR017937">
    <property type="entry name" value="Thioredoxin_CS"/>
</dbReference>
<feature type="transmembrane region" description="Helical" evidence="2">
    <location>
        <begin position="7"/>
        <end position="23"/>
    </location>
</feature>
<evidence type="ECO:0000313" key="5">
    <source>
        <dbReference type="Proteomes" id="UP001324634"/>
    </source>
</evidence>
<evidence type="ECO:0000256" key="2">
    <source>
        <dbReference type="SAM" id="Phobius"/>
    </source>
</evidence>
<keyword evidence="2" id="KW-1133">Transmembrane helix</keyword>
<dbReference type="PANTHER" id="PTHR42852">
    <property type="entry name" value="THIOL:DISULFIDE INTERCHANGE PROTEIN DSBE"/>
    <property type="match status" value="1"/>
</dbReference>
<dbReference type="Pfam" id="PF00578">
    <property type="entry name" value="AhpC-TSA"/>
    <property type="match status" value="1"/>
</dbReference>
<keyword evidence="2" id="KW-0472">Membrane</keyword>
<organism evidence="4 5">
    <name type="scientific">Peredibacter starrii</name>
    <dbReference type="NCBI Taxonomy" id="28202"/>
    <lineage>
        <taxon>Bacteria</taxon>
        <taxon>Pseudomonadati</taxon>
        <taxon>Bdellovibrionota</taxon>
        <taxon>Bacteriovoracia</taxon>
        <taxon>Bacteriovoracales</taxon>
        <taxon>Bacteriovoracaceae</taxon>
        <taxon>Peredibacter</taxon>
    </lineage>
</organism>
<dbReference type="InterPro" id="IPR036249">
    <property type="entry name" value="Thioredoxin-like_sf"/>
</dbReference>
<reference evidence="4 5" key="1">
    <citation type="submission" date="2023-11" db="EMBL/GenBank/DDBJ databases">
        <title>Peredibacter starrii A3.12.</title>
        <authorList>
            <person name="Mitchell R.J."/>
        </authorList>
    </citation>
    <scope>NUCLEOTIDE SEQUENCE [LARGE SCALE GENOMIC DNA]</scope>
    <source>
        <strain evidence="4 5">A3.12</strain>
    </source>
</reference>
<dbReference type="GO" id="GO:0016491">
    <property type="term" value="F:oxidoreductase activity"/>
    <property type="evidence" value="ECO:0007669"/>
    <property type="project" value="InterPro"/>
</dbReference>
<dbReference type="CDD" id="cd02966">
    <property type="entry name" value="TlpA_like_family"/>
    <property type="match status" value="1"/>
</dbReference>
<sequence length="164" mass="18854">MNKKKMLNVVYLIFLGVLLYQLIPRTLNNLHSEGKYLPSVNTYNLGSNVETLFPPANGNAITIFWATWCGPCKLEMNRLRSSVEEGKIPQDRIFAINPFETRDVIQKFLSQEKFPFQFIEAPELIKELKVDVTPTTLFIESGKITKRSSGLSLIGIWKAEWLFR</sequence>
<dbReference type="EMBL" id="CP139487">
    <property type="protein sequence ID" value="WPU63492.1"/>
    <property type="molecule type" value="Genomic_DNA"/>
</dbReference>
<dbReference type="InterPro" id="IPR050553">
    <property type="entry name" value="Thioredoxin_ResA/DsbE_sf"/>
</dbReference>
<dbReference type="KEGG" id="psti:SOO65_12410"/>
<accession>A0AAX4HJU2</accession>
<keyword evidence="1" id="KW-0676">Redox-active center</keyword>
<dbReference type="Proteomes" id="UP001324634">
    <property type="component" value="Chromosome"/>
</dbReference>
<dbReference type="PANTHER" id="PTHR42852:SF17">
    <property type="entry name" value="THIOREDOXIN-LIKE PROTEIN HI_1115"/>
    <property type="match status" value="1"/>
</dbReference>
<evidence type="ECO:0000256" key="1">
    <source>
        <dbReference type="ARBA" id="ARBA00023284"/>
    </source>
</evidence>
<dbReference type="PROSITE" id="PS00194">
    <property type="entry name" value="THIOREDOXIN_1"/>
    <property type="match status" value="1"/>
</dbReference>
<proteinExistence type="predicted"/>
<dbReference type="Gene3D" id="3.40.30.10">
    <property type="entry name" value="Glutaredoxin"/>
    <property type="match status" value="1"/>
</dbReference>
<keyword evidence="2" id="KW-0812">Transmembrane</keyword>
<dbReference type="GO" id="GO:0016209">
    <property type="term" value="F:antioxidant activity"/>
    <property type="evidence" value="ECO:0007669"/>
    <property type="project" value="InterPro"/>
</dbReference>
<keyword evidence="5" id="KW-1185">Reference proteome</keyword>
<feature type="domain" description="Alkyl hydroperoxide reductase subunit C/ Thiol specific antioxidant" evidence="3">
    <location>
        <begin position="60"/>
        <end position="145"/>
    </location>
</feature>
<evidence type="ECO:0000313" key="4">
    <source>
        <dbReference type="EMBL" id="WPU63492.1"/>
    </source>
</evidence>